<evidence type="ECO:0000313" key="10">
    <source>
        <dbReference type="Proteomes" id="UP000215539"/>
    </source>
</evidence>
<evidence type="ECO:0000313" key="8">
    <source>
        <dbReference type="EMBL" id="SNV06224.1"/>
    </source>
</evidence>
<dbReference type="AlphaFoldDB" id="A0AAX2GY88"/>
<dbReference type="PANTHER" id="PTHR30469:SF15">
    <property type="entry name" value="HLYD FAMILY OF SECRETION PROTEINS"/>
    <property type="match status" value="1"/>
</dbReference>
<dbReference type="InterPro" id="IPR006143">
    <property type="entry name" value="RND_pump_MFP"/>
</dbReference>
<dbReference type="Pfam" id="PF25917">
    <property type="entry name" value="BSH_RND"/>
    <property type="match status" value="1"/>
</dbReference>
<reference evidence="7 9" key="1">
    <citation type="submission" date="2016-02" db="EMBL/GenBank/DDBJ databases">
        <authorList>
            <person name="Holder M.E."/>
            <person name="Ajami N.J."/>
            <person name="Petrosino J.F."/>
        </authorList>
    </citation>
    <scope>NUCLEOTIDE SEQUENCE [LARGE SCALE GENOMIC DNA]</scope>
    <source>
        <strain evidence="7 9">CCUG 32990</strain>
    </source>
</reference>
<evidence type="ECO:0000256" key="3">
    <source>
        <dbReference type="ARBA" id="ARBA00022448"/>
    </source>
</evidence>
<dbReference type="GO" id="GO:0015562">
    <property type="term" value="F:efflux transmembrane transporter activity"/>
    <property type="evidence" value="ECO:0007669"/>
    <property type="project" value="TreeGrafter"/>
</dbReference>
<feature type="domain" description="Multidrug resistance protein MdtA-like C-terminal permuted SH3" evidence="6">
    <location>
        <begin position="280"/>
        <end position="345"/>
    </location>
</feature>
<evidence type="ECO:0000313" key="7">
    <source>
        <dbReference type="EMBL" id="AMD84948.1"/>
    </source>
</evidence>
<dbReference type="Pfam" id="PF25967">
    <property type="entry name" value="RND-MFP_C"/>
    <property type="match status" value="1"/>
</dbReference>
<reference evidence="8 10" key="2">
    <citation type="submission" date="2017-06" db="EMBL/GenBank/DDBJ databases">
        <authorList>
            <consortium name="Pathogen Informatics"/>
        </authorList>
    </citation>
    <scope>NUCLEOTIDE SEQUENCE [LARGE SCALE GENOMIC DNA]</scope>
    <source>
        <strain evidence="8 10">NCTC12947</strain>
    </source>
</reference>
<evidence type="ECO:0000259" key="4">
    <source>
        <dbReference type="Pfam" id="PF25917"/>
    </source>
</evidence>
<comment type="subcellular location">
    <subcellularLocation>
        <location evidence="1">Cell envelope</location>
    </subcellularLocation>
</comment>
<proteinExistence type="inferred from homology"/>
<organism evidence="8 10">
    <name type="scientific">Capnocytophaga haemolytica</name>
    <dbReference type="NCBI Taxonomy" id="45243"/>
    <lineage>
        <taxon>Bacteria</taxon>
        <taxon>Pseudomonadati</taxon>
        <taxon>Bacteroidota</taxon>
        <taxon>Flavobacteriia</taxon>
        <taxon>Flavobacteriales</taxon>
        <taxon>Flavobacteriaceae</taxon>
        <taxon>Capnocytophaga</taxon>
    </lineage>
</organism>
<evidence type="ECO:0000259" key="5">
    <source>
        <dbReference type="Pfam" id="PF25954"/>
    </source>
</evidence>
<evidence type="ECO:0000259" key="6">
    <source>
        <dbReference type="Pfam" id="PF25967"/>
    </source>
</evidence>
<dbReference type="Pfam" id="PF25954">
    <property type="entry name" value="Beta-barrel_RND_2"/>
    <property type="match status" value="1"/>
</dbReference>
<dbReference type="Gene3D" id="2.40.420.20">
    <property type="match status" value="1"/>
</dbReference>
<gene>
    <name evidence="8" type="primary">mexA</name>
    <name evidence="7" type="ORF">AXF12_05105</name>
    <name evidence="8" type="ORF">SAMEA44541418_00707</name>
</gene>
<dbReference type="InterPro" id="IPR058627">
    <property type="entry name" value="MdtA-like_C"/>
</dbReference>
<accession>A0AAX2GY88</accession>
<sequence>MKKLITAVVVLAIVGFMAYRLYANKKQNAENVAIVAQTEAAIAVRAAKAADEKVADLFTANGTFVAEQDLNVSSEMGGQVVKIYVKEGDYVRAGQVLASTKADRTNVQLGSAKAALETAKADLQRFESAYQTGGVTAQQLSQARLQLTNAQAQYNAAAISSGDTSVRSKINGIVTSKSVEEGAMVAAGQTLFNVVNIDNLKLKITVDESQVGRLKVGDIIKVKPSASTDEVEGKIIFVAPKANAALKFPVEILVSNKDKKLRAGMYASALFDGDKSDATVLVVPHSAFVGSISQNKIFKIVDGQNDKGEAVKKAEMVIVKSGRNFGDKVEIVDGLKAGDEVVTSGQINLDNGTVVQIVK</sequence>
<comment type="similarity">
    <text evidence="2">Belongs to the membrane fusion protein (MFP) (TC 8.A.1) family.</text>
</comment>
<dbReference type="InterPro" id="IPR058792">
    <property type="entry name" value="Beta-barrel_RND_2"/>
</dbReference>
<keyword evidence="3" id="KW-0813">Transport</keyword>
<dbReference type="EMBL" id="LT906449">
    <property type="protein sequence ID" value="SNV06224.1"/>
    <property type="molecule type" value="Genomic_DNA"/>
</dbReference>
<feature type="domain" description="CusB-like beta-barrel" evidence="5">
    <location>
        <begin position="202"/>
        <end position="272"/>
    </location>
</feature>
<dbReference type="Gene3D" id="2.40.30.170">
    <property type="match status" value="1"/>
</dbReference>
<dbReference type="EMBL" id="CP014227">
    <property type="protein sequence ID" value="AMD84948.1"/>
    <property type="molecule type" value="Genomic_DNA"/>
</dbReference>
<evidence type="ECO:0000256" key="2">
    <source>
        <dbReference type="ARBA" id="ARBA00009477"/>
    </source>
</evidence>
<dbReference type="Proteomes" id="UP000215539">
    <property type="component" value="Chromosome 1"/>
</dbReference>
<keyword evidence="9" id="KW-1185">Reference proteome</keyword>
<evidence type="ECO:0000256" key="1">
    <source>
        <dbReference type="ARBA" id="ARBA00004196"/>
    </source>
</evidence>
<dbReference type="Gene3D" id="1.10.287.470">
    <property type="entry name" value="Helix hairpin bin"/>
    <property type="match status" value="1"/>
</dbReference>
<dbReference type="GO" id="GO:1990281">
    <property type="term" value="C:efflux pump complex"/>
    <property type="evidence" value="ECO:0007669"/>
    <property type="project" value="TreeGrafter"/>
</dbReference>
<name>A0AAX2GY88_9FLAO</name>
<dbReference type="SUPFAM" id="SSF111369">
    <property type="entry name" value="HlyD-like secretion proteins"/>
    <property type="match status" value="1"/>
</dbReference>
<dbReference type="InterPro" id="IPR058625">
    <property type="entry name" value="MdtA-like_BSH"/>
</dbReference>
<dbReference type="Gene3D" id="2.40.50.100">
    <property type="match status" value="1"/>
</dbReference>
<dbReference type="NCBIfam" id="TIGR01730">
    <property type="entry name" value="RND_mfp"/>
    <property type="match status" value="1"/>
</dbReference>
<feature type="domain" description="Multidrug resistance protein MdtA-like barrel-sandwich hybrid" evidence="4">
    <location>
        <begin position="71"/>
        <end position="195"/>
    </location>
</feature>
<evidence type="ECO:0000313" key="9">
    <source>
        <dbReference type="Proteomes" id="UP000065822"/>
    </source>
</evidence>
<dbReference type="Proteomes" id="UP000065822">
    <property type="component" value="Chromosome"/>
</dbReference>
<protein>
    <submittedName>
        <fullName evidence="7">Efflux transporter periplasmic adaptor subunit</fullName>
    </submittedName>
    <submittedName>
        <fullName evidence="8">Multidrug resistance protein mexA</fullName>
    </submittedName>
</protein>
<dbReference type="RefSeq" id="WP_066428904.1">
    <property type="nucleotide sequence ID" value="NZ_CP014227.1"/>
</dbReference>
<dbReference type="PANTHER" id="PTHR30469">
    <property type="entry name" value="MULTIDRUG RESISTANCE PROTEIN MDTA"/>
    <property type="match status" value="1"/>
</dbReference>
<dbReference type="KEGG" id="chg:AXF12_05105"/>